<evidence type="ECO:0000313" key="2">
    <source>
        <dbReference type="EMBL" id="CAD7570371.1"/>
    </source>
</evidence>
<dbReference type="AlphaFoldDB" id="A0A7R9J143"/>
<feature type="region of interest" description="Disordered" evidence="1">
    <location>
        <begin position="148"/>
        <end position="169"/>
    </location>
</feature>
<evidence type="ECO:0000256" key="1">
    <source>
        <dbReference type="SAM" id="MobiDB-lite"/>
    </source>
</evidence>
<gene>
    <name evidence="2" type="ORF">TCMB3V08_LOCUS3076</name>
</gene>
<name>A0A7R9J143_TIMCA</name>
<dbReference type="EMBL" id="OE180021">
    <property type="protein sequence ID" value="CAD7570371.1"/>
    <property type="molecule type" value="Genomic_DNA"/>
</dbReference>
<protein>
    <submittedName>
        <fullName evidence="2">(California timema) hypothetical protein</fullName>
    </submittedName>
</protein>
<sequence>MVVHPTEIRTSISPSSAVELNTTSALANYATEAVPLNGVEIQGSGGSDPPSPGFSWTPLGGKKCEDTLPVNFGYDVITTCSIELTLEDQIDCQVLSLPQCSWVARQAKTLNTGDQNTYFAGFIHNQQRNISGLSLMETTRFWESMDVKREPKDRNERPGVTNKASMDSWKGCKETAPQGGLVAQTIIGGGRVLALDMEASLSHGPFGYLISSQGPFGYLISSQGPFGYLISSQGPPGYLLSSQDPFGYLVSNQGPFLHLVSS</sequence>
<reference evidence="2" key="1">
    <citation type="submission" date="2020-11" db="EMBL/GenBank/DDBJ databases">
        <authorList>
            <person name="Tran Van P."/>
        </authorList>
    </citation>
    <scope>NUCLEOTIDE SEQUENCE</scope>
</reference>
<accession>A0A7R9J143</accession>
<organism evidence="2">
    <name type="scientific">Timema californicum</name>
    <name type="common">California timema</name>
    <name type="synonym">Walking stick</name>
    <dbReference type="NCBI Taxonomy" id="61474"/>
    <lineage>
        <taxon>Eukaryota</taxon>
        <taxon>Metazoa</taxon>
        <taxon>Ecdysozoa</taxon>
        <taxon>Arthropoda</taxon>
        <taxon>Hexapoda</taxon>
        <taxon>Insecta</taxon>
        <taxon>Pterygota</taxon>
        <taxon>Neoptera</taxon>
        <taxon>Polyneoptera</taxon>
        <taxon>Phasmatodea</taxon>
        <taxon>Timematodea</taxon>
        <taxon>Timematoidea</taxon>
        <taxon>Timematidae</taxon>
        <taxon>Timema</taxon>
    </lineage>
</organism>
<proteinExistence type="predicted"/>
<feature type="compositionally biased region" description="Basic and acidic residues" evidence="1">
    <location>
        <begin position="148"/>
        <end position="157"/>
    </location>
</feature>